<evidence type="ECO:0000313" key="3">
    <source>
        <dbReference type="Proteomes" id="UP001321421"/>
    </source>
</evidence>
<dbReference type="EMBL" id="AP027735">
    <property type="protein sequence ID" value="BDZ57580.1"/>
    <property type="molecule type" value="Genomic_DNA"/>
</dbReference>
<accession>A0ABM8H9H9</accession>
<keyword evidence="3" id="KW-1185">Reference proteome</keyword>
<gene>
    <name evidence="2" type="ORF">GCM10025872_12370</name>
</gene>
<sequence length="42" mass="4821">MELRWMTEELRVSLFAQRLGTAYPVSEKRIYAAMDAVEDATA</sequence>
<evidence type="ECO:0000313" key="2">
    <source>
        <dbReference type="EMBL" id="BDZ57580.1"/>
    </source>
</evidence>
<dbReference type="Proteomes" id="UP001321421">
    <property type="component" value="Chromosome"/>
</dbReference>
<name>A0ABM8H9H9_9MICO</name>
<reference evidence="3" key="1">
    <citation type="journal article" date="2019" name="Int. J. Syst. Evol. Microbiol.">
        <title>The Global Catalogue of Microorganisms (GCM) 10K type strain sequencing project: providing services to taxonomists for standard genome sequencing and annotation.</title>
        <authorList>
            <consortium name="The Broad Institute Genomics Platform"/>
            <consortium name="The Broad Institute Genome Sequencing Center for Infectious Disease"/>
            <person name="Wu L."/>
            <person name="Ma J."/>
        </authorList>
    </citation>
    <scope>NUCLEOTIDE SEQUENCE [LARGE SCALE GENOMIC DNA]</scope>
    <source>
        <strain evidence="3">NBRC 110608</strain>
    </source>
</reference>
<dbReference type="InterPro" id="IPR024590">
    <property type="entry name" value="HrpA_C"/>
</dbReference>
<organism evidence="2 3">
    <name type="scientific">Barrientosiimonas endolithica</name>
    <dbReference type="NCBI Taxonomy" id="1535208"/>
    <lineage>
        <taxon>Bacteria</taxon>
        <taxon>Bacillati</taxon>
        <taxon>Actinomycetota</taxon>
        <taxon>Actinomycetes</taxon>
        <taxon>Micrococcales</taxon>
        <taxon>Dermacoccaceae</taxon>
        <taxon>Barrientosiimonas</taxon>
    </lineage>
</organism>
<dbReference type="Pfam" id="PF11898">
    <property type="entry name" value="DUF3418"/>
    <property type="match status" value="1"/>
</dbReference>
<feature type="domain" description="RNA helicase HrpA C-terminal" evidence="1">
    <location>
        <begin position="2"/>
        <end position="35"/>
    </location>
</feature>
<protein>
    <recommendedName>
        <fullName evidence="1">RNA helicase HrpA C-terminal domain-containing protein</fullName>
    </recommendedName>
</protein>
<proteinExistence type="predicted"/>
<evidence type="ECO:0000259" key="1">
    <source>
        <dbReference type="Pfam" id="PF11898"/>
    </source>
</evidence>